<evidence type="ECO:0008006" key="4">
    <source>
        <dbReference type="Google" id="ProtNLM"/>
    </source>
</evidence>
<keyword evidence="1" id="KW-0812">Transmembrane</keyword>
<sequence>MKRRNAITVGNIFMGVGMLLMVIGIAYAIASQLPELNLPGSSTYMELVAIFAGAILWLTGARIGGHETVSDRYWWLKHFDKRCRRERHP</sequence>
<proteinExistence type="predicted"/>
<organism evidence="2 3">
    <name type="scientific">Musicola paradisiaca (strain Ech703)</name>
    <name type="common">Dickeya paradisiaca</name>
    <name type="synonym">Dickeya dadantii</name>
    <dbReference type="NCBI Taxonomy" id="579405"/>
    <lineage>
        <taxon>Bacteria</taxon>
        <taxon>Pseudomonadati</taxon>
        <taxon>Pseudomonadota</taxon>
        <taxon>Gammaproteobacteria</taxon>
        <taxon>Enterobacterales</taxon>
        <taxon>Pectobacteriaceae</taxon>
        <taxon>Musicola</taxon>
    </lineage>
</organism>
<name>C6C534_MUSP7</name>
<dbReference type="InterPro" id="IPR019698">
    <property type="entry name" value="DUF2583"/>
</dbReference>
<evidence type="ECO:0000313" key="3">
    <source>
        <dbReference type="Proteomes" id="UP000002734"/>
    </source>
</evidence>
<dbReference type="Pfam" id="PF10762">
    <property type="entry name" value="DUF2583"/>
    <property type="match status" value="1"/>
</dbReference>
<dbReference type="STRING" id="579405.Dd703_1851"/>
<keyword evidence="3" id="KW-1185">Reference proteome</keyword>
<dbReference type="KEGG" id="dda:Dd703_1851"/>
<keyword evidence="1" id="KW-0472">Membrane</keyword>
<dbReference type="RefSeq" id="WP_012765461.1">
    <property type="nucleotide sequence ID" value="NC_012880.1"/>
</dbReference>
<dbReference type="HOGENOM" id="CLU_187796_0_0_6"/>
<accession>C6C534</accession>
<protein>
    <recommendedName>
        <fullName evidence="4">DUF2583 domain-containing protein</fullName>
    </recommendedName>
</protein>
<dbReference type="AlphaFoldDB" id="C6C534"/>
<reference evidence="2" key="1">
    <citation type="submission" date="2009-06" db="EMBL/GenBank/DDBJ databases">
        <title>Complete sequence of Dickeya dadantii Ech703.</title>
        <authorList>
            <consortium name="US DOE Joint Genome Institute"/>
            <person name="Lucas S."/>
            <person name="Copeland A."/>
            <person name="Lapidus A."/>
            <person name="Glavina del Rio T."/>
            <person name="Dalin E."/>
            <person name="Tice H."/>
            <person name="Bruce D."/>
            <person name="Goodwin L."/>
            <person name="Pitluck S."/>
            <person name="Chertkov O."/>
            <person name="Brettin T."/>
            <person name="Detter J.C."/>
            <person name="Han C."/>
            <person name="Larimer F."/>
            <person name="Land M."/>
            <person name="Hauser L."/>
            <person name="Kyrpides N."/>
            <person name="Mikhailova N."/>
            <person name="Balakrishnan V."/>
            <person name="Glasner J."/>
            <person name="Perna N.T."/>
        </authorList>
    </citation>
    <scope>NUCLEOTIDE SEQUENCE [LARGE SCALE GENOMIC DNA]</scope>
    <source>
        <strain evidence="2">Ech703</strain>
    </source>
</reference>
<keyword evidence="1" id="KW-1133">Transmembrane helix</keyword>
<evidence type="ECO:0000313" key="2">
    <source>
        <dbReference type="EMBL" id="ACS85644.1"/>
    </source>
</evidence>
<feature type="transmembrane region" description="Helical" evidence="1">
    <location>
        <begin position="42"/>
        <end position="63"/>
    </location>
</feature>
<dbReference type="NCBIfam" id="NF007968">
    <property type="entry name" value="PRK10692.1"/>
    <property type="match status" value="1"/>
</dbReference>
<feature type="transmembrane region" description="Helical" evidence="1">
    <location>
        <begin position="12"/>
        <end position="30"/>
    </location>
</feature>
<dbReference type="eggNOG" id="ENOG5032TWR">
    <property type="taxonomic scope" value="Bacteria"/>
</dbReference>
<dbReference type="EMBL" id="CP001654">
    <property type="protein sequence ID" value="ACS85644.1"/>
    <property type="molecule type" value="Genomic_DNA"/>
</dbReference>
<dbReference type="Proteomes" id="UP000002734">
    <property type="component" value="Chromosome"/>
</dbReference>
<gene>
    <name evidence="2" type="ordered locus">Dd703_1851</name>
</gene>
<evidence type="ECO:0000256" key="1">
    <source>
        <dbReference type="SAM" id="Phobius"/>
    </source>
</evidence>